<sequence length="189" mass="21778">MITFKIFPLLLLIYSISAFSGVTDDDFDRCSQFLDKIVASSNANLINELKVDRNLITADVDRISNNDIYANVQFNNKQSVDTPGEGFLLWMKYDYLKFSLEDITIDPDKPEKLTFDERYSSIYLNCLNKKQSIKLLVLLDCNFIKMISYLFQLQVCSFCQGSMWKLKTVQGVLHMLNIKQGTGRFILHG</sequence>
<evidence type="ECO:0000256" key="1">
    <source>
        <dbReference type="SAM" id="SignalP"/>
    </source>
</evidence>
<name>A0A6C8Y5D3_SALDZ</name>
<accession>A0A6C8Y5D3</accession>
<dbReference type="AlphaFoldDB" id="A0A6C8Y5D3"/>
<evidence type="ECO:0000313" key="2">
    <source>
        <dbReference type="EMBL" id="MIE72838.1"/>
    </source>
</evidence>
<dbReference type="EMBL" id="RSHK01000046">
    <property type="protein sequence ID" value="MIE72838.1"/>
    <property type="molecule type" value="Genomic_DNA"/>
</dbReference>
<dbReference type="Proteomes" id="UP000885362">
    <property type="component" value="Unassembled WGS sequence"/>
</dbReference>
<proteinExistence type="predicted"/>
<organism evidence="2">
    <name type="scientific">Salmonella diarizonae</name>
    <dbReference type="NCBI Taxonomy" id="59204"/>
    <lineage>
        <taxon>Bacteria</taxon>
        <taxon>Pseudomonadati</taxon>
        <taxon>Pseudomonadota</taxon>
        <taxon>Gammaproteobacteria</taxon>
        <taxon>Enterobacterales</taxon>
        <taxon>Enterobacteriaceae</taxon>
        <taxon>Salmonella</taxon>
    </lineage>
</organism>
<gene>
    <name evidence="2" type="ORF">EL06_26505</name>
</gene>
<keyword evidence="1" id="KW-0732">Signal</keyword>
<protein>
    <submittedName>
        <fullName evidence="2">Uncharacterized protein</fullName>
    </submittedName>
</protein>
<reference evidence="2" key="1">
    <citation type="submission" date="2018-08" db="EMBL/GenBank/DDBJ databases">
        <authorList>
            <consortium name="GenomeTrakr network: Whole genome sequencing for foodborne pathogen traceback"/>
        </authorList>
    </citation>
    <scope>NUCLEOTIDE SEQUENCE [LARGE SCALE GENOMIC DNA]</scope>
    <source>
        <strain evidence="2">FMA0132</strain>
    </source>
</reference>
<feature type="chain" id="PRO_5025508361" evidence="1">
    <location>
        <begin position="21"/>
        <end position="189"/>
    </location>
</feature>
<feature type="signal peptide" evidence="1">
    <location>
        <begin position="1"/>
        <end position="20"/>
    </location>
</feature>
<comment type="caution">
    <text evidence="2">The sequence shown here is derived from an EMBL/GenBank/DDBJ whole genome shotgun (WGS) entry which is preliminary data.</text>
</comment>